<keyword evidence="2" id="KW-0489">Methyltransferase</keyword>
<dbReference type="AlphaFoldDB" id="A0A7Y9I7C5"/>
<accession>A0A7Y9I7C5</accession>
<protein>
    <submittedName>
        <fullName evidence="2">SAM-dependent methyltransferase</fullName>
    </submittedName>
</protein>
<dbReference type="Gene3D" id="3.40.50.150">
    <property type="entry name" value="Vaccinia Virus protein VP39"/>
    <property type="match status" value="1"/>
</dbReference>
<reference evidence="2 3" key="1">
    <citation type="submission" date="2020-07" db="EMBL/GenBank/DDBJ databases">
        <title>Sequencing the genomes of 1000 actinobacteria strains.</title>
        <authorList>
            <person name="Klenk H.-P."/>
        </authorList>
    </citation>
    <scope>NUCLEOTIDE SEQUENCE [LARGE SCALE GENOMIC DNA]</scope>
    <source>
        <strain evidence="2 3">DSM 22083</strain>
    </source>
</reference>
<name>A0A7Y9I7C5_9ACTN</name>
<dbReference type="EMBL" id="JACCBU010000001">
    <property type="protein sequence ID" value="NYE71517.1"/>
    <property type="molecule type" value="Genomic_DNA"/>
</dbReference>
<keyword evidence="2" id="KW-0808">Transferase</keyword>
<dbReference type="SUPFAM" id="SSF53335">
    <property type="entry name" value="S-adenosyl-L-methionine-dependent methyltransferases"/>
    <property type="match status" value="1"/>
</dbReference>
<feature type="domain" description="Methyltransferase type 11" evidence="1">
    <location>
        <begin position="53"/>
        <end position="142"/>
    </location>
</feature>
<dbReference type="Pfam" id="PF08241">
    <property type="entry name" value="Methyltransf_11"/>
    <property type="match status" value="1"/>
</dbReference>
<dbReference type="InterPro" id="IPR013216">
    <property type="entry name" value="Methyltransf_11"/>
</dbReference>
<dbReference type="InterPro" id="IPR050508">
    <property type="entry name" value="Methyltransf_Superfamily"/>
</dbReference>
<dbReference type="CDD" id="cd02440">
    <property type="entry name" value="AdoMet_MTases"/>
    <property type="match status" value="1"/>
</dbReference>
<evidence type="ECO:0000313" key="2">
    <source>
        <dbReference type="EMBL" id="NYE71517.1"/>
    </source>
</evidence>
<dbReference type="PANTHER" id="PTHR42912">
    <property type="entry name" value="METHYLTRANSFERASE"/>
    <property type="match status" value="1"/>
</dbReference>
<gene>
    <name evidence="2" type="ORF">BKA15_002846</name>
</gene>
<organism evidence="2 3">
    <name type="scientific">Microlunatus parietis</name>
    <dbReference type="NCBI Taxonomy" id="682979"/>
    <lineage>
        <taxon>Bacteria</taxon>
        <taxon>Bacillati</taxon>
        <taxon>Actinomycetota</taxon>
        <taxon>Actinomycetes</taxon>
        <taxon>Propionibacteriales</taxon>
        <taxon>Propionibacteriaceae</taxon>
        <taxon>Microlunatus</taxon>
    </lineage>
</organism>
<dbReference type="RefSeq" id="WP_179751715.1">
    <property type="nucleotide sequence ID" value="NZ_JACCBU010000001.1"/>
</dbReference>
<evidence type="ECO:0000259" key="1">
    <source>
        <dbReference type="Pfam" id="PF08241"/>
    </source>
</evidence>
<evidence type="ECO:0000313" key="3">
    <source>
        <dbReference type="Proteomes" id="UP000569914"/>
    </source>
</evidence>
<keyword evidence="3" id="KW-1185">Reference proteome</keyword>
<dbReference type="GO" id="GO:0032259">
    <property type="term" value="P:methylation"/>
    <property type="evidence" value="ECO:0007669"/>
    <property type="project" value="UniProtKB-KW"/>
</dbReference>
<comment type="caution">
    <text evidence="2">The sequence shown here is derived from an EMBL/GenBank/DDBJ whole genome shotgun (WGS) entry which is preliminary data.</text>
</comment>
<proteinExistence type="predicted"/>
<sequence length="207" mass="22984">MTDDLRAERETQLRTFYAKEVTTRAARVYAGRRDELRAEFIELLGTEQRSDLLEVGCGAGQDGSAFAAAGLRYTGVDLTPESVAYCRGLGLQAEVASALDLPFPDGTFEAAWTMSTLMHLAPDDQARAVAELARVLRSGSPLAVGVWGSPAPDERTHTNEFGDRYFATTDDDHRRTMLSAVGTVERFETWPDDRSDRHYQWAVVRIH</sequence>
<dbReference type="InterPro" id="IPR029063">
    <property type="entry name" value="SAM-dependent_MTases_sf"/>
</dbReference>
<dbReference type="GO" id="GO:0008757">
    <property type="term" value="F:S-adenosylmethionine-dependent methyltransferase activity"/>
    <property type="evidence" value="ECO:0007669"/>
    <property type="project" value="InterPro"/>
</dbReference>
<dbReference type="Proteomes" id="UP000569914">
    <property type="component" value="Unassembled WGS sequence"/>
</dbReference>